<dbReference type="RefSeq" id="WP_035545117.1">
    <property type="nucleotide sequence ID" value="NZ_BAUP01000107.1"/>
</dbReference>
<proteinExistence type="predicted"/>
<evidence type="ECO:0000313" key="2">
    <source>
        <dbReference type="EMBL" id="GAJ46524.1"/>
    </source>
</evidence>
<dbReference type="InterPro" id="IPR002938">
    <property type="entry name" value="FAD-bd"/>
</dbReference>
<dbReference type="Proteomes" id="UP000024842">
    <property type="component" value="Unassembled WGS sequence"/>
</dbReference>
<dbReference type="OrthoDB" id="9796623at2"/>
<dbReference type="Pfam" id="PF01494">
    <property type="entry name" value="FAD_binding_3"/>
    <property type="match status" value="2"/>
</dbReference>
<sequence length="374" mass="42910">MERSAKVLIIGGGIIGLVSAIRLGSRGISCIVLEKNPWGYWNQGIRYFAVAQDVVQWLSYRSIVDLKNFWTIQDAAICMNDFEKEIRFSSKEMGLSRLGVMVKESVLMEMLIKNLKNYPCISVEFSSVLERIWSDSCCVYVMNAQGSYYKGKCCIAADGKKSWVRSKLNRKTWCYDFNQIAYSGVIRFDGDSHTVWDVFFKNQCVGILPFSYNKAACILMGPSKKMIPSQEGELFSTLNRNLREKINILELEQWDGHYVLTAGRCKEETCELVLFLGDALEWMHPLMGQGMNLALRHASKWLDTLPEALNSGIDLKQWLYRHRKKNWKVGLGVNIGAIALQSKLQLFAWKGVYWGMVFPKIFKLFLEQVCIYDK</sequence>
<dbReference type="PANTHER" id="PTHR43876">
    <property type="entry name" value="UBIQUINONE BIOSYNTHESIS MONOOXYGENASE COQ6, MITOCHONDRIAL"/>
    <property type="match status" value="1"/>
</dbReference>
<organism evidence="2 3">
    <name type="scientific">Holospora elegans E1</name>
    <dbReference type="NCBI Taxonomy" id="1427503"/>
    <lineage>
        <taxon>Bacteria</taxon>
        <taxon>Pseudomonadati</taxon>
        <taxon>Pseudomonadota</taxon>
        <taxon>Alphaproteobacteria</taxon>
        <taxon>Holosporales</taxon>
        <taxon>Holosporaceae</taxon>
        <taxon>Holospora</taxon>
    </lineage>
</organism>
<name>A0A023DYI3_9PROT</name>
<gene>
    <name evidence="2" type="ORF">HE1_00859</name>
</gene>
<accession>A0A023DYI3</accession>
<dbReference type="InterPro" id="IPR036188">
    <property type="entry name" value="FAD/NAD-bd_sf"/>
</dbReference>
<dbReference type="GO" id="GO:0071949">
    <property type="term" value="F:FAD binding"/>
    <property type="evidence" value="ECO:0007669"/>
    <property type="project" value="InterPro"/>
</dbReference>
<evidence type="ECO:0000259" key="1">
    <source>
        <dbReference type="Pfam" id="PF01494"/>
    </source>
</evidence>
<dbReference type="Gene3D" id="3.50.50.60">
    <property type="entry name" value="FAD/NAD(P)-binding domain"/>
    <property type="match status" value="2"/>
</dbReference>
<keyword evidence="3" id="KW-1185">Reference proteome</keyword>
<dbReference type="PANTHER" id="PTHR43876:SF7">
    <property type="entry name" value="UBIQUINONE BIOSYNTHESIS MONOOXYGENASE COQ6, MITOCHONDRIAL"/>
    <property type="match status" value="1"/>
</dbReference>
<dbReference type="InterPro" id="IPR051205">
    <property type="entry name" value="UbiH/COQ6_monooxygenase"/>
</dbReference>
<feature type="domain" description="FAD-binding" evidence="1">
    <location>
        <begin position="154"/>
        <end position="310"/>
    </location>
</feature>
<feature type="domain" description="FAD-binding" evidence="1">
    <location>
        <begin position="5"/>
        <end position="38"/>
    </location>
</feature>
<comment type="caution">
    <text evidence="2">The sequence shown here is derived from an EMBL/GenBank/DDBJ whole genome shotgun (WGS) entry which is preliminary data.</text>
</comment>
<dbReference type="EMBL" id="BAUP01000107">
    <property type="protein sequence ID" value="GAJ46524.1"/>
    <property type="molecule type" value="Genomic_DNA"/>
</dbReference>
<evidence type="ECO:0000313" key="3">
    <source>
        <dbReference type="Proteomes" id="UP000024842"/>
    </source>
</evidence>
<reference evidence="2 3" key="1">
    <citation type="journal article" date="2014" name="FEMS Microbiol. Lett.">
        <title>Draft genome sequences of three Holospora species (Holospora obtusa, Holospora undulata, and Holospora elegans), endonuclear symbiotic bacteria of the ciliate Paramecium caudatum.</title>
        <authorList>
            <person name="Dohra H."/>
            <person name="Tanaka K."/>
            <person name="Suzuki T."/>
            <person name="Fujishima M."/>
            <person name="Suzuki H."/>
        </authorList>
    </citation>
    <scope>NUCLEOTIDE SEQUENCE [LARGE SCALE GENOMIC DNA]</scope>
    <source>
        <strain evidence="2 3">E1</strain>
    </source>
</reference>
<protein>
    <submittedName>
        <fullName evidence="2">2-octaprenylphenol hydroxylase</fullName>
    </submittedName>
</protein>
<dbReference type="SUPFAM" id="SSF51905">
    <property type="entry name" value="FAD/NAD(P)-binding domain"/>
    <property type="match status" value="1"/>
</dbReference>
<dbReference type="AlphaFoldDB" id="A0A023DYI3"/>
<dbReference type="PRINTS" id="PR00420">
    <property type="entry name" value="RNGMNOXGNASE"/>
</dbReference>
<dbReference type="STRING" id="1427503.HE1_00859"/>